<dbReference type="Gene3D" id="3.20.20.190">
    <property type="entry name" value="Phosphatidylinositol (PI) phosphodiesterase"/>
    <property type="match status" value="1"/>
</dbReference>
<dbReference type="Pfam" id="PF03009">
    <property type="entry name" value="GDPD"/>
    <property type="match status" value="1"/>
</dbReference>
<protein>
    <submittedName>
        <fullName evidence="2">Glycerophosphodiester phosphodiesterase</fullName>
    </submittedName>
</protein>
<keyword evidence="3" id="KW-1185">Reference proteome</keyword>
<dbReference type="InterPro" id="IPR017946">
    <property type="entry name" value="PLC-like_Pdiesterase_TIM-brl"/>
</dbReference>
<proteinExistence type="predicted"/>
<dbReference type="PROSITE" id="PS51704">
    <property type="entry name" value="GP_PDE"/>
    <property type="match status" value="1"/>
</dbReference>
<evidence type="ECO:0000259" key="1">
    <source>
        <dbReference type="PROSITE" id="PS51704"/>
    </source>
</evidence>
<accession>A0A9E7N9H3</accession>
<dbReference type="PANTHER" id="PTHR46211:SF14">
    <property type="entry name" value="GLYCEROPHOSPHODIESTER PHOSPHODIESTERASE"/>
    <property type="match status" value="1"/>
</dbReference>
<dbReference type="RefSeq" id="WP_254158732.1">
    <property type="nucleotide sequence ID" value="NZ_CP100355.1"/>
</dbReference>
<evidence type="ECO:0000313" key="3">
    <source>
        <dbReference type="Proteomes" id="UP001056855"/>
    </source>
</evidence>
<gene>
    <name evidence="2" type="ORF">NGM29_02620</name>
</gene>
<dbReference type="AlphaFoldDB" id="A0A9E7N9H3"/>
<dbReference type="InterPro" id="IPR030395">
    <property type="entry name" value="GP_PDE_dom"/>
</dbReference>
<dbReference type="KEGG" id="sawl:NGM29_02620"/>
<reference evidence="2" key="1">
    <citation type="submission" date="2022-06" db="EMBL/GenBank/DDBJ databases">
        <title>Diverse halophilic archaea isolated from saline environments.</title>
        <authorList>
            <person name="Cui H.-L."/>
        </authorList>
    </citation>
    <scope>NUCLEOTIDE SEQUENCE</scope>
    <source>
        <strain evidence="2">WLHS1</strain>
    </source>
</reference>
<dbReference type="GO" id="GO:0006629">
    <property type="term" value="P:lipid metabolic process"/>
    <property type="evidence" value="ECO:0007669"/>
    <property type="project" value="InterPro"/>
</dbReference>
<feature type="domain" description="GP-PDE" evidence="1">
    <location>
        <begin position="40"/>
        <end position="278"/>
    </location>
</feature>
<dbReference type="EMBL" id="CP100355">
    <property type="protein sequence ID" value="UTF54197.1"/>
    <property type="molecule type" value="Genomic_DNA"/>
</dbReference>
<sequence length="278" mass="29195">MAPYPRRAVLGKLAAGCSVGLVAGNVSLTRPAPRRGDHQPRLIAHRGCTDEAPENTLPAVRRAGRTVDAVEVDVRRAGSGELVAIHDATVDHVTGASGAVDALPLEELQSLSVGGTDASIPTLESLFEAVPDSTAFVFELKTSGLVDDVLSLADDHPHEVLLSSFDSSIVAAATDAGADTALVVRETLLGRGFRGVAASDVPLYPRQPVEDFLETALSLECRAIHPRLELCLETDLVARAHENGLLVEPWTITTADQATDLAAVGVDGLITDRCTALF</sequence>
<dbReference type="GeneID" id="73288904"/>
<dbReference type="PANTHER" id="PTHR46211">
    <property type="entry name" value="GLYCEROPHOSPHORYL DIESTER PHOSPHODIESTERASE"/>
    <property type="match status" value="1"/>
</dbReference>
<evidence type="ECO:0000313" key="2">
    <source>
        <dbReference type="EMBL" id="UTF54197.1"/>
    </source>
</evidence>
<dbReference type="GO" id="GO:0008081">
    <property type="term" value="F:phosphoric diester hydrolase activity"/>
    <property type="evidence" value="ECO:0007669"/>
    <property type="project" value="InterPro"/>
</dbReference>
<name>A0A9E7N9H3_9EURY</name>
<organism evidence="2 3">
    <name type="scientific">Natronosalvus rutilus</name>
    <dbReference type="NCBI Taxonomy" id="2953753"/>
    <lineage>
        <taxon>Archaea</taxon>
        <taxon>Methanobacteriati</taxon>
        <taxon>Methanobacteriota</taxon>
        <taxon>Stenosarchaea group</taxon>
        <taxon>Halobacteria</taxon>
        <taxon>Halobacteriales</taxon>
        <taxon>Natrialbaceae</taxon>
        <taxon>Natronosalvus</taxon>
    </lineage>
</organism>
<dbReference type="Proteomes" id="UP001056855">
    <property type="component" value="Chromosome"/>
</dbReference>
<dbReference type="SUPFAM" id="SSF51695">
    <property type="entry name" value="PLC-like phosphodiesterases"/>
    <property type="match status" value="1"/>
</dbReference>